<accession>A0A6J6ZMX8</accession>
<dbReference type="EMBL" id="CAFABC010000009">
    <property type="protein sequence ID" value="CAB4821196.1"/>
    <property type="molecule type" value="Genomic_DNA"/>
</dbReference>
<dbReference type="EMBL" id="CAFBOQ010000011">
    <property type="protein sequence ID" value="CAB4983681.1"/>
    <property type="molecule type" value="Genomic_DNA"/>
</dbReference>
<dbReference type="EMBL" id="CAEZYO010000043">
    <property type="protein sequence ID" value="CAB4736018.1"/>
    <property type="molecule type" value="Genomic_DNA"/>
</dbReference>
<sequence length="86" mass="9545">MILRISHEALSKLQESTAWNESIGLSTGFTTEEVYGPTGKLSWLWQSSWATESAMRNDLMQNMGGGVPIEVINELAAIVVRLFNKC</sequence>
<gene>
    <name evidence="1" type="ORF">UFOPK2731_01174</name>
    <name evidence="2" type="ORF">UFOPK3161_00566</name>
    <name evidence="3" type="ORF">UFOPK3990_00565</name>
    <name evidence="4" type="ORF">UFOPK4427_00600</name>
</gene>
<proteinExistence type="predicted"/>
<organism evidence="2">
    <name type="scientific">freshwater metagenome</name>
    <dbReference type="NCBI Taxonomy" id="449393"/>
    <lineage>
        <taxon>unclassified sequences</taxon>
        <taxon>metagenomes</taxon>
        <taxon>ecological metagenomes</taxon>
    </lineage>
</organism>
<name>A0A6J6ZMX8_9ZZZZ</name>
<dbReference type="AlphaFoldDB" id="A0A6J6ZMX8"/>
<dbReference type="EMBL" id="CAFBRY010000011">
    <property type="protein sequence ID" value="CAB5142801.1"/>
    <property type="molecule type" value="Genomic_DNA"/>
</dbReference>
<evidence type="ECO:0000313" key="3">
    <source>
        <dbReference type="EMBL" id="CAB4983681.1"/>
    </source>
</evidence>
<protein>
    <submittedName>
        <fullName evidence="2">Unannotated protein</fullName>
    </submittedName>
</protein>
<evidence type="ECO:0000313" key="4">
    <source>
        <dbReference type="EMBL" id="CAB5142801.1"/>
    </source>
</evidence>
<reference evidence="2" key="1">
    <citation type="submission" date="2020-05" db="EMBL/GenBank/DDBJ databases">
        <authorList>
            <person name="Chiriac C."/>
            <person name="Salcher M."/>
            <person name="Ghai R."/>
            <person name="Kavagutti S V."/>
        </authorList>
    </citation>
    <scope>NUCLEOTIDE SEQUENCE</scope>
</reference>
<evidence type="ECO:0000313" key="1">
    <source>
        <dbReference type="EMBL" id="CAB4736018.1"/>
    </source>
</evidence>
<evidence type="ECO:0000313" key="2">
    <source>
        <dbReference type="EMBL" id="CAB4821196.1"/>
    </source>
</evidence>